<organism evidence="1 2">
    <name type="scientific">Lepidopterella palustris CBS 459.81</name>
    <dbReference type="NCBI Taxonomy" id="1314670"/>
    <lineage>
        <taxon>Eukaryota</taxon>
        <taxon>Fungi</taxon>
        <taxon>Dikarya</taxon>
        <taxon>Ascomycota</taxon>
        <taxon>Pezizomycotina</taxon>
        <taxon>Dothideomycetes</taxon>
        <taxon>Pleosporomycetidae</taxon>
        <taxon>Mytilinidiales</taxon>
        <taxon>Argynnaceae</taxon>
        <taxon>Lepidopterella</taxon>
    </lineage>
</organism>
<protein>
    <submittedName>
        <fullName evidence="1">Uncharacterized protein</fullName>
    </submittedName>
</protein>
<keyword evidence="2" id="KW-1185">Reference proteome</keyword>
<proteinExistence type="predicted"/>
<sequence length="98" mass="11662">MVNRFMVRNKPTPMSWMYDVQTYGMKIRYTTTVESKVGWKGELLIYQDIQFTISEHRTWVHGLTAECRRLVVEELMVSAAQEREELPATHWDEVRDNP</sequence>
<evidence type="ECO:0000313" key="1">
    <source>
        <dbReference type="EMBL" id="OCK72733.1"/>
    </source>
</evidence>
<dbReference type="AlphaFoldDB" id="A0A8E2DW72"/>
<dbReference type="EMBL" id="KV746874">
    <property type="protein sequence ID" value="OCK72733.1"/>
    <property type="molecule type" value="Genomic_DNA"/>
</dbReference>
<reference evidence="1 2" key="1">
    <citation type="journal article" date="2016" name="Nat. Commun.">
        <title>Ectomycorrhizal ecology is imprinted in the genome of the dominant symbiotic fungus Cenococcum geophilum.</title>
        <authorList>
            <consortium name="DOE Joint Genome Institute"/>
            <person name="Peter M."/>
            <person name="Kohler A."/>
            <person name="Ohm R.A."/>
            <person name="Kuo A."/>
            <person name="Krutzmann J."/>
            <person name="Morin E."/>
            <person name="Arend M."/>
            <person name="Barry K.W."/>
            <person name="Binder M."/>
            <person name="Choi C."/>
            <person name="Clum A."/>
            <person name="Copeland A."/>
            <person name="Grisel N."/>
            <person name="Haridas S."/>
            <person name="Kipfer T."/>
            <person name="LaButti K."/>
            <person name="Lindquist E."/>
            <person name="Lipzen A."/>
            <person name="Maire R."/>
            <person name="Meier B."/>
            <person name="Mihaltcheva S."/>
            <person name="Molinier V."/>
            <person name="Murat C."/>
            <person name="Poggeler S."/>
            <person name="Quandt C.A."/>
            <person name="Sperisen C."/>
            <person name="Tritt A."/>
            <person name="Tisserant E."/>
            <person name="Crous P.W."/>
            <person name="Henrissat B."/>
            <person name="Nehls U."/>
            <person name="Egli S."/>
            <person name="Spatafora J.W."/>
            <person name="Grigoriev I.V."/>
            <person name="Martin F.M."/>
        </authorList>
    </citation>
    <scope>NUCLEOTIDE SEQUENCE [LARGE SCALE GENOMIC DNA]</scope>
    <source>
        <strain evidence="1 2">CBS 459.81</strain>
    </source>
</reference>
<feature type="non-terminal residue" evidence="1">
    <location>
        <position position="98"/>
    </location>
</feature>
<gene>
    <name evidence="1" type="ORF">K432DRAFT_265384</name>
</gene>
<dbReference type="Proteomes" id="UP000250266">
    <property type="component" value="Unassembled WGS sequence"/>
</dbReference>
<evidence type="ECO:0000313" key="2">
    <source>
        <dbReference type="Proteomes" id="UP000250266"/>
    </source>
</evidence>
<accession>A0A8E2DW72</accession>
<name>A0A8E2DW72_9PEZI</name>
<dbReference type="OrthoDB" id="2608216at2759"/>